<dbReference type="EMBL" id="JBFOLK010000001">
    <property type="protein sequence ID" value="KAL2542608.1"/>
    <property type="molecule type" value="Genomic_DNA"/>
</dbReference>
<dbReference type="InterPro" id="IPR036397">
    <property type="entry name" value="RNaseH_sf"/>
</dbReference>
<evidence type="ECO:0000259" key="1">
    <source>
        <dbReference type="Pfam" id="PF13456"/>
    </source>
</evidence>
<feature type="domain" description="RNase H type-1" evidence="1">
    <location>
        <begin position="21"/>
        <end position="110"/>
    </location>
</feature>
<organism evidence="2 3">
    <name type="scientific">Abeliophyllum distichum</name>
    <dbReference type="NCBI Taxonomy" id="126358"/>
    <lineage>
        <taxon>Eukaryota</taxon>
        <taxon>Viridiplantae</taxon>
        <taxon>Streptophyta</taxon>
        <taxon>Embryophyta</taxon>
        <taxon>Tracheophyta</taxon>
        <taxon>Spermatophyta</taxon>
        <taxon>Magnoliopsida</taxon>
        <taxon>eudicotyledons</taxon>
        <taxon>Gunneridae</taxon>
        <taxon>Pentapetalae</taxon>
        <taxon>asterids</taxon>
        <taxon>lamiids</taxon>
        <taxon>Lamiales</taxon>
        <taxon>Oleaceae</taxon>
        <taxon>Forsythieae</taxon>
        <taxon>Abeliophyllum</taxon>
    </lineage>
</organism>
<reference evidence="3" key="1">
    <citation type="submission" date="2024-07" db="EMBL/GenBank/DDBJ databases">
        <title>Two chromosome-level genome assemblies of Korean endemic species Abeliophyllum distichum and Forsythia ovata (Oleaceae).</title>
        <authorList>
            <person name="Jang H."/>
        </authorList>
    </citation>
    <scope>NUCLEOTIDE SEQUENCE [LARGE SCALE GENOMIC DNA]</scope>
</reference>
<comment type="caution">
    <text evidence="2">The sequence shown here is derived from an EMBL/GenBank/DDBJ whole genome shotgun (WGS) entry which is preliminary data.</text>
</comment>
<dbReference type="Pfam" id="PF13456">
    <property type="entry name" value="RVT_3"/>
    <property type="match status" value="1"/>
</dbReference>
<keyword evidence="3" id="KW-1185">Reference proteome</keyword>
<dbReference type="AlphaFoldDB" id="A0ABD1VYX8"/>
<dbReference type="PANTHER" id="PTHR48475:SF2">
    <property type="entry name" value="RIBONUCLEASE H"/>
    <property type="match status" value="1"/>
</dbReference>
<evidence type="ECO:0000313" key="2">
    <source>
        <dbReference type="EMBL" id="KAL2542608.1"/>
    </source>
</evidence>
<sequence length="137" mass="15731">MDHLDKQDREQGYKLNCMIRFDFKASNNVVEYEALLAGLCLAKDMYVKRLSVGSDSQLVVCQVNENFTIIEKGITAYLKLVRKLIPCFEKFELIQDPRANNDNNDALSKLANKNDSELLIWSRLSSWVDPRSKPTSK</sequence>
<dbReference type="SUPFAM" id="SSF53098">
    <property type="entry name" value="Ribonuclease H-like"/>
    <property type="match status" value="1"/>
</dbReference>
<name>A0ABD1VYX8_9LAMI</name>
<dbReference type="Gene3D" id="3.30.420.10">
    <property type="entry name" value="Ribonuclease H-like superfamily/Ribonuclease H"/>
    <property type="match status" value="1"/>
</dbReference>
<dbReference type="Proteomes" id="UP001604336">
    <property type="component" value="Unassembled WGS sequence"/>
</dbReference>
<gene>
    <name evidence="2" type="ORF">Adt_03586</name>
</gene>
<evidence type="ECO:0000313" key="3">
    <source>
        <dbReference type="Proteomes" id="UP001604336"/>
    </source>
</evidence>
<dbReference type="InterPro" id="IPR002156">
    <property type="entry name" value="RNaseH_domain"/>
</dbReference>
<dbReference type="PANTHER" id="PTHR48475">
    <property type="entry name" value="RIBONUCLEASE H"/>
    <property type="match status" value="1"/>
</dbReference>
<proteinExistence type="predicted"/>
<protein>
    <submittedName>
        <fullName evidence="2">RVT 3 domain-containing</fullName>
    </submittedName>
</protein>
<accession>A0ABD1VYX8</accession>
<dbReference type="InterPro" id="IPR012337">
    <property type="entry name" value="RNaseH-like_sf"/>
</dbReference>